<proteinExistence type="predicted"/>
<evidence type="ECO:0000313" key="3">
    <source>
        <dbReference type="Proteomes" id="UP000053676"/>
    </source>
</evidence>
<reference evidence="3" key="1">
    <citation type="journal article" date="2014" name="Nat. Genet.">
        <title>Genome of the human hookworm Necator americanus.</title>
        <authorList>
            <person name="Tang Y.T."/>
            <person name="Gao X."/>
            <person name="Rosa B.A."/>
            <person name="Abubucker S."/>
            <person name="Hallsworth-Pepin K."/>
            <person name="Martin J."/>
            <person name="Tyagi R."/>
            <person name="Heizer E."/>
            <person name="Zhang X."/>
            <person name="Bhonagiri-Palsikar V."/>
            <person name="Minx P."/>
            <person name="Warren W.C."/>
            <person name="Wang Q."/>
            <person name="Zhan B."/>
            <person name="Hotez P.J."/>
            <person name="Sternberg P.W."/>
            <person name="Dougall A."/>
            <person name="Gaze S.T."/>
            <person name="Mulvenna J."/>
            <person name="Sotillo J."/>
            <person name="Ranganathan S."/>
            <person name="Rabelo E.M."/>
            <person name="Wilson R.K."/>
            <person name="Felgner P.L."/>
            <person name="Bethony J."/>
            <person name="Hawdon J.M."/>
            <person name="Gasser R.B."/>
            <person name="Loukas A."/>
            <person name="Mitreva M."/>
        </authorList>
    </citation>
    <scope>NUCLEOTIDE SEQUENCE [LARGE SCALE GENOMIC DNA]</scope>
</reference>
<dbReference type="AlphaFoldDB" id="W2TR20"/>
<organism evidence="2 3">
    <name type="scientific">Necator americanus</name>
    <name type="common">Human hookworm</name>
    <dbReference type="NCBI Taxonomy" id="51031"/>
    <lineage>
        <taxon>Eukaryota</taxon>
        <taxon>Metazoa</taxon>
        <taxon>Ecdysozoa</taxon>
        <taxon>Nematoda</taxon>
        <taxon>Chromadorea</taxon>
        <taxon>Rhabditida</taxon>
        <taxon>Rhabditina</taxon>
        <taxon>Rhabditomorpha</taxon>
        <taxon>Strongyloidea</taxon>
        <taxon>Ancylostomatidae</taxon>
        <taxon>Bunostominae</taxon>
        <taxon>Necator</taxon>
    </lineage>
</organism>
<name>W2TR20_NECAM</name>
<evidence type="ECO:0000259" key="1">
    <source>
        <dbReference type="PROSITE" id="PS50011"/>
    </source>
</evidence>
<evidence type="ECO:0000313" key="2">
    <source>
        <dbReference type="EMBL" id="ETN84500.1"/>
    </source>
</evidence>
<dbReference type="STRING" id="51031.W2TR20"/>
<dbReference type="InterPro" id="IPR011009">
    <property type="entry name" value="Kinase-like_dom_sf"/>
</dbReference>
<protein>
    <recommendedName>
        <fullName evidence="1">Protein kinase domain-containing protein</fullName>
    </recommendedName>
</protein>
<dbReference type="Proteomes" id="UP000053676">
    <property type="component" value="Unassembled WGS sequence"/>
</dbReference>
<dbReference type="OrthoDB" id="5979581at2759"/>
<dbReference type="KEGG" id="nai:NECAME_17128"/>
<dbReference type="EMBL" id="KI657938">
    <property type="protein sequence ID" value="ETN84500.1"/>
    <property type="molecule type" value="Genomic_DNA"/>
</dbReference>
<keyword evidence="3" id="KW-1185">Reference proteome</keyword>
<feature type="domain" description="Protein kinase" evidence="1">
    <location>
        <begin position="1"/>
        <end position="112"/>
    </location>
</feature>
<dbReference type="Gene3D" id="1.10.510.10">
    <property type="entry name" value="Transferase(Phosphotransferase) domain 1"/>
    <property type="match status" value="1"/>
</dbReference>
<dbReference type="PROSITE" id="PS50011">
    <property type="entry name" value="PROTEIN_KINASE_DOM"/>
    <property type="match status" value="1"/>
</dbReference>
<dbReference type="SUPFAM" id="SSF56112">
    <property type="entry name" value="Protein kinase-like (PK-like)"/>
    <property type="match status" value="1"/>
</dbReference>
<sequence length="112" mass="13049">MIALLHGDRTLVSLRFFSKETMVKATEFQFGFIHRDLKPANLAVGPVGTPFFRLIHIFDFGLAREYIVTSYTGKTKMRRPRPKAHFRYGSMRNKLCLSMSLIFQEERYDTAL</sequence>
<dbReference type="GO" id="GO:0005524">
    <property type="term" value="F:ATP binding"/>
    <property type="evidence" value="ECO:0007669"/>
    <property type="project" value="InterPro"/>
</dbReference>
<dbReference type="InterPro" id="IPR000719">
    <property type="entry name" value="Prot_kinase_dom"/>
</dbReference>
<accession>W2TR20</accession>
<dbReference type="GO" id="GO:0004672">
    <property type="term" value="F:protein kinase activity"/>
    <property type="evidence" value="ECO:0007669"/>
    <property type="project" value="InterPro"/>
</dbReference>
<gene>
    <name evidence="2" type="ORF">NECAME_17128</name>
</gene>